<dbReference type="Proteomes" id="UP001652623">
    <property type="component" value="Chromosome 6"/>
</dbReference>
<dbReference type="Gene3D" id="2.60.270.50">
    <property type="match status" value="1"/>
</dbReference>
<name>A0A6P3YW14_ZIZJJ</name>
<dbReference type="Pfam" id="PF21230">
    <property type="entry name" value="Nakanori"/>
    <property type="match status" value="1"/>
</dbReference>
<sequence>MANNVFGNPISDATVKLLPRYKDKETITATDRAQVALQYKNTEDKDTDALTYVDKLKNSYGNGVSTLCLIYNATGDALTFINSHDWYGHIGDAPYPSRLENGQWGAYLHVHDSGAASGSVAATVYRGKNGDGDECDWMISWNNPWNRWFFNNTVYTEIREAHHYENDYWGYIYDKLKDCGLVNHDTWNGCYSTVTTGSSTSPKLEAVLTLESVKKTILGNNY</sequence>
<dbReference type="KEGG" id="zju:107405531"/>
<dbReference type="AlphaFoldDB" id="A0A6P3YW14"/>
<dbReference type="GeneID" id="107405531"/>
<dbReference type="InParanoid" id="A0A6P3YW14"/>
<dbReference type="PANTHER" id="PTHR36482">
    <property type="entry name" value="OSJNBA0024J22.15 PROTEIN"/>
    <property type="match status" value="1"/>
</dbReference>
<dbReference type="InterPro" id="IPR049065">
    <property type="entry name" value="Nakanori"/>
</dbReference>
<organism evidence="1 2">
    <name type="scientific">Ziziphus jujuba</name>
    <name type="common">Chinese jujube</name>
    <name type="synonym">Ziziphus sativa</name>
    <dbReference type="NCBI Taxonomy" id="326968"/>
    <lineage>
        <taxon>Eukaryota</taxon>
        <taxon>Viridiplantae</taxon>
        <taxon>Streptophyta</taxon>
        <taxon>Embryophyta</taxon>
        <taxon>Tracheophyta</taxon>
        <taxon>Spermatophyta</taxon>
        <taxon>Magnoliopsida</taxon>
        <taxon>eudicotyledons</taxon>
        <taxon>Gunneridae</taxon>
        <taxon>Pentapetalae</taxon>
        <taxon>rosids</taxon>
        <taxon>fabids</taxon>
        <taxon>Rosales</taxon>
        <taxon>Rhamnaceae</taxon>
        <taxon>Paliureae</taxon>
        <taxon>Ziziphus</taxon>
    </lineage>
</organism>
<protein>
    <submittedName>
        <fullName evidence="2">23 kDa jasmonate-induced protein</fullName>
    </submittedName>
</protein>
<gene>
    <name evidence="2" type="primary">LOC107405531</name>
</gene>
<dbReference type="RefSeq" id="XP_015868084.1">
    <property type="nucleotide sequence ID" value="XM_016012598.4"/>
</dbReference>
<dbReference type="PANTHER" id="PTHR36482:SF5">
    <property type="entry name" value="23 KDA JASMONATE-INDUCED PROTEIN-LIKE"/>
    <property type="match status" value="1"/>
</dbReference>
<accession>A0A6P3YW14</accession>
<reference evidence="2" key="1">
    <citation type="submission" date="2025-08" db="UniProtKB">
        <authorList>
            <consortium name="RefSeq"/>
        </authorList>
    </citation>
    <scope>IDENTIFICATION</scope>
    <source>
        <tissue evidence="2">Seedling</tissue>
    </source>
</reference>
<keyword evidence="1" id="KW-1185">Reference proteome</keyword>
<dbReference type="InterPro" id="IPR053085">
    <property type="entry name" value="Jasmonate-induced_protein"/>
</dbReference>
<evidence type="ECO:0000313" key="2">
    <source>
        <dbReference type="RefSeq" id="XP_015868084.1"/>
    </source>
</evidence>
<proteinExistence type="predicted"/>
<evidence type="ECO:0000313" key="1">
    <source>
        <dbReference type="Proteomes" id="UP001652623"/>
    </source>
</evidence>